<keyword evidence="4 7" id="KW-0812">Transmembrane</keyword>
<evidence type="ECO:0000259" key="8">
    <source>
        <dbReference type="Pfam" id="PF02687"/>
    </source>
</evidence>
<evidence type="ECO:0000313" key="9">
    <source>
        <dbReference type="EMBL" id="MCY1719507.1"/>
    </source>
</evidence>
<evidence type="ECO:0000256" key="1">
    <source>
        <dbReference type="ARBA" id="ARBA00004651"/>
    </source>
</evidence>
<organism evidence="9 10">
    <name type="scientific">Draconibacterium aestuarii</name>
    <dbReference type="NCBI Taxonomy" id="2998507"/>
    <lineage>
        <taxon>Bacteria</taxon>
        <taxon>Pseudomonadati</taxon>
        <taxon>Bacteroidota</taxon>
        <taxon>Bacteroidia</taxon>
        <taxon>Marinilabiliales</taxon>
        <taxon>Prolixibacteraceae</taxon>
        <taxon>Draconibacterium</taxon>
    </lineage>
</organism>
<keyword evidence="10" id="KW-1185">Reference proteome</keyword>
<dbReference type="EMBL" id="JAPOHD010000007">
    <property type="protein sequence ID" value="MCY1719507.1"/>
    <property type="molecule type" value="Genomic_DNA"/>
</dbReference>
<dbReference type="AlphaFoldDB" id="A0A9X3F467"/>
<evidence type="ECO:0000256" key="5">
    <source>
        <dbReference type="ARBA" id="ARBA00022989"/>
    </source>
</evidence>
<evidence type="ECO:0000256" key="7">
    <source>
        <dbReference type="SAM" id="Phobius"/>
    </source>
</evidence>
<dbReference type="GO" id="GO:0098797">
    <property type="term" value="C:plasma membrane protein complex"/>
    <property type="evidence" value="ECO:0007669"/>
    <property type="project" value="TreeGrafter"/>
</dbReference>
<dbReference type="GO" id="GO:0044874">
    <property type="term" value="P:lipoprotein localization to outer membrane"/>
    <property type="evidence" value="ECO:0007669"/>
    <property type="project" value="TreeGrafter"/>
</dbReference>
<keyword evidence="5 7" id="KW-1133">Transmembrane helix</keyword>
<evidence type="ECO:0000256" key="3">
    <source>
        <dbReference type="ARBA" id="ARBA00022475"/>
    </source>
</evidence>
<proteinExistence type="inferred from homology"/>
<comment type="subcellular location">
    <subcellularLocation>
        <location evidence="1">Cell membrane</location>
        <topology evidence="1">Multi-pass membrane protein</topology>
    </subcellularLocation>
</comment>
<comment type="caution">
    <text evidence="9">The sequence shown here is derived from an EMBL/GenBank/DDBJ whole genome shotgun (WGS) entry which is preliminary data.</text>
</comment>
<dbReference type="Pfam" id="PF02687">
    <property type="entry name" value="FtsX"/>
    <property type="match status" value="1"/>
</dbReference>
<dbReference type="RefSeq" id="WP_343331844.1">
    <property type="nucleotide sequence ID" value="NZ_JAPOHD010000007.1"/>
</dbReference>
<feature type="domain" description="ABC3 transporter permease C-terminal" evidence="8">
    <location>
        <begin position="338"/>
        <end position="468"/>
    </location>
</feature>
<dbReference type="PANTHER" id="PTHR30489">
    <property type="entry name" value="LIPOPROTEIN-RELEASING SYSTEM TRANSMEMBRANE PROTEIN LOLE"/>
    <property type="match status" value="1"/>
</dbReference>
<dbReference type="InterPro" id="IPR003838">
    <property type="entry name" value="ABC3_permease_C"/>
</dbReference>
<dbReference type="Proteomes" id="UP001145087">
    <property type="component" value="Unassembled WGS sequence"/>
</dbReference>
<protein>
    <submittedName>
        <fullName evidence="9">FtsX-like permease family protein</fullName>
    </submittedName>
</protein>
<dbReference type="InterPro" id="IPR051447">
    <property type="entry name" value="Lipoprotein-release_system"/>
</dbReference>
<evidence type="ECO:0000313" key="10">
    <source>
        <dbReference type="Proteomes" id="UP001145087"/>
    </source>
</evidence>
<feature type="transmembrane region" description="Helical" evidence="7">
    <location>
        <begin position="379"/>
        <end position="406"/>
    </location>
</feature>
<reference evidence="9" key="1">
    <citation type="submission" date="2022-11" db="EMBL/GenBank/DDBJ databases">
        <title>Marilongibacter aestuarii gen. nov., sp. nov., isolated from tidal flat sediment.</title>
        <authorList>
            <person name="Jiayan W."/>
        </authorList>
    </citation>
    <scope>NUCLEOTIDE SEQUENCE</scope>
    <source>
        <strain evidence="9">Z1-6</strain>
    </source>
</reference>
<feature type="transmembrane region" description="Helical" evidence="7">
    <location>
        <begin position="334"/>
        <end position="359"/>
    </location>
</feature>
<evidence type="ECO:0000256" key="4">
    <source>
        <dbReference type="ARBA" id="ARBA00022692"/>
    </source>
</evidence>
<evidence type="ECO:0000256" key="2">
    <source>
        <dbReference type="ARBA" id="ARBA00005236"/>
    </source>
</evidence>
<keyword evidence="3" id="KW-1003">Cell membrane</keyword>
<sequence length="475" mass="53251">MITAISWKNVWRNKHRSMIVIVAVTLGTVAGVFVAGMMKGWSDQRVDAAIYTEAAHLKVQNPEYLNNEEITYTIPNYNAVKTFIENQSNIEKYTSRTKVVAMAATSRGNTAVTLKGINPDDEKKVSNLYEFIEEDGGSYFDVDYKNPIVISDKTAEQLRIKTFRVTTELIDSLKSLQVPENVLALTQEYEGRRFYSKTKFRKAFESELSKSDARKYGALIAELAKNYQLKAKIVFTFTDMHGDLTYQSYRVCGIYKTSNTAFDAMNAFVLQDDLARVAGFGPADFHEIAALINLDNSTEKVEQLAISTRFPEVNVMTWREMAPDAAMLSDIMDIYYFIIMSIIFLALAFGIVNTMLMSIMERIKELGMLMAIGMNKKKVFRMIMLETVFLTLTGSLVGMGLGALVLKITNVTGLDFSSVGEGFEAFGYAAIVYPNIEWSFFFAIIVLVIVVGILSSISPARKALKLKPIDALRTE</sequence>
<comment type="similarity">
    <text evidence="2">Belongs to the ABC-4 integral membrane protein family. LolC/E subfamily.</text>
</comment>
<accession>A0A9X3F467</accession>
<keyword evidence="6 7" id="KW-0472">Membrane</keyword>
<dbReference type="PANTHER" id="PTHR30489:SF0">
    <property type="entry name" value="LIPOPROTEIN-RELEASING SYSTEM TRANSMEMBRANE PROTEIN LOLE"/>
    <property type="match status" value="1"/>
</dbReference>
<feature type="transmembrane region" description="Helical" evidence="7">
    <location>
        <begin position="438"/>
        <end position="457"/>
    </location>
</feature>
<name>A0A9X3F467_9BACT</name>
<evidence type="ECO:0000256" key="6">
    <source>
        <dbReference type="ARBA" id="ARBA00023136"/>
    </source>
</evidence>
<feature type="transmembrane region" description="Helical" evidence="7">
    <location>
        <begin position="18"/>
        <end position="38"/>
    </location>
</feature>
<gene>
    <name evidence="9" type="ORF">OU798_04090</name>
</gene>